<dbReference type="CDD" id="cd00075">
    <property type="entry name" value="HATPase"/>
    <property type="match status" value="1"/>
</dbReference>
<comment type="caution">
    <text evidence="10">The sequence shown here is derived from an EMBL/GenBank/DDBJ whole genome shotgun (WGS) entry which is preliminary data.</text>
</comment>
<dbReference type="InterPro" id="IPR005467">
    <property type="entry name" value="His_kinase_dom"/>
</dbReference>
<dbReference type="SUPFAM" id="SSF47384">
    <property type="entry name" value="Homodimeric domain of signal transducing histidine kinase"/>
    <property type="match status" value="1"/>
</dbReference>
<dbReference type="PANTHER" id="PTHR43711">
    <property type="entry name" value="TWO-COMPONENT HISTIDINE KINASE"/>
    <property type="match status" value="1"/>
</dbReference>
<protein>
    <recommendedName>
        <fullName evidence="3">histidine kinase</fullName>
        <ecNumber evidence="3">2.7.13.3</ecNumber>
    </recommendedName>
</protein>
<dbReference type="GO" id="GO:0005886">
    <property type="term" value="C:plasma membrane"/>
    <property type="evidence" value="ECO:0007669"/>
    <property type="project" value="UniProtKB-SubCell"/>
</dbReference>
<dbReference type="Proteomes" id="UP000306628">
    <property type="component" value="Unassembled WGS sequence"/>
</dbReference>
<reference evidence="10 11" key="1">
    <citation type="submission" date="2019-05" db="EMBL/GenBank/DDBJ databases">
        <title>Draft genome sequence of Nonomuraea zeae DSM 100528.</title>
        <authorList>
            <person name="Saricaoglu S."/>
            <person name="Isik K."/>
        </authorList>
    </citation>
    <scope>NUCLEOTIDE SEQUENCE [LARGE SCALE GENOMIC DNA]</scope>
    <source>
        <strain evidence="10 11">DSM 100528</strain>
    </source>
</reference>
<comment type="catalytic activity">
    <reaction evidence="1">
        <text>ATP + protein L-histidine = ADP + protein N-phospho-L-histidine.</text>
        <dbReference type="EC" id="2.7.13.3"/>
    </reaction>
</comment>
<evidence type="ECO:0000256" key="8">
    <source>
        <dbReference type="SAM" id="Phobius"/>
    </source>
</evidence>
<name>A0A5S4G212_9ACTN</name>
<keyword evidence="8" id="KW-0812">Transmembrane</keyword>
<dbReference type="Gene3D" id="1.10.287.130">
    <property type="match status" value="1"/>
</dbReference>
<dbReference type="InterPro" id="IPR036097">
    <property type="entry name" value="HisK_dim/P_sf"/>
</dbReference>
<dbReference type="EMBL" id="VCKX01000333">
    <property type="protein sequence ID" value="TMR19262.1"/>
    <property type="molecule type" value="Genomic_DNA"/>
</dbReference>
<dbReference type="GO" id="GO:0000155">
    <property type="term" value="F:phosphorelay sensor kinase activity"/>
    <property type="evidence" value="ECO:0007669"/>
    <property type="project" value="InterPro"/>
</dbReference>
<keyword evidence="7" id="KW-0902">Two-component regulatory system</keyword>
<feature type="transmembrane region" description="Helical" evidence="8">
    <location>
        <begin position="39"/>
        <end position="60"/>
    </location>
</feature>
<dbReference type="Pfam" id="PF02518">
    <property type="entry name" value="HATPase_c"/>
    <property type="match status" value="1"/>
</dbReference>
<sequence length="296" mass="30959">MAADALRGRARSPRLPLLAGLAGVAATVVAVAAGAWPALVAVAGLAGGAGLAVAGMRRVAAAQRAELSRLGELVERRAEQVTALSHELRTPLSMIKGAVDLLGEGSPGPLTPAQQRFVTVVDQQCAQVIALCESLLTQAKIEAGLFTPRLEPVDVSVVARDVVTAMRPLCAQRKQRITLDTPQVTPRIQADPMLIAQAFTNLLSNAGRFTTVGGGIDVRVAVIDTGIAVYVTDDGAGMTKEQRRRLFRRFVTGRPLADGTGLGLVITKTIVELHGGAIMVDTASMRGTTFLFTLPG</sequence>
<organism evidence="10 11">
    <name type="scientific">Nonomuraea zeae</name>
    <dbReference type="NCBI Taxonomy" id="1642303"/>
    <lineage>
        <taxon>Bacteria</taxon>
        <taxon>Bacillati</taxon>
        <taxon>Actinomycetota</taxon>
        <taxon>Actinomycetes</taxon>
        <taxon>Streptosporangiales</taxon>
        <taxon>Streptosporangiaceae</taxon>
        <taxon>Nonomuraea</taxon>
    </lineage>
</organism>
<dbReference type="InterPro" id="IPR004358">
    <property type="entry name" value="Sig_transdc_His_kin-like_C"/>
</dbReference>
<proteinExistence type="predicted"/>
<evidence type="ECO:0000256" key="5">
    <source>
        <dbReference type="ARBA" id="ARBA00022679"/>
    </source>
</evidence>
<dbReference type="Gene3D" id="3.30.565.10">
    <property type="entry name" value="Histidine kinase-like ATPase, C-terminal domain"/>
    <property type="match status" value="1"/>
</dbReference>
<keyword evidence="8" id="KW-0472">Membrane</keyword>
<evidence type="ECO:0000256" key="7">
    <source>
        <dbReference type="ARBA" id="ARBA00023012"/>
    </source>
</evidence>
<dbReference type="InterPro" id="IPR003594">
    <property type="entry name" value="HATPase_dom"/>
</dbReference>
<accession>A0A5S4G212</accession>
<dbReference type="InterPro" id="IPR036890">
    <property type="entry name" value="HATPase_C_sf"/>
</dbReference>
<dbReference type="CDD" id="cd00082">
    <property type="entry name" value="HisKA"/>
    <property type="match status" value="1"/>
</dbReference>
<keyword evidence="8" id="KW-1133">Transmembrane helix</keyword>
<dbReference type="Pfam" id="PF00512">
    <property type="entry name" value="HisKA"/>
    <property type="match status" value="1"/>
</dbReference>
<dbReference type="SMART" id="SM00388">
    <property type="entry name" value="HisKA"/>
    <property type="match status" value="1"/>
</dbReference>
<keyword evidence="11" id="KW-1185">Reference proteome</keyword>
<dbReference type="OrthoDB" id="9757990at2"/>
<dbReference type="InterPro" id="IPR050736">
    <property type="entry name" value="Sensor_HK_Regulatory"/>
</dbReference>
<dbReference type="AlphaFoldDB" id="A0A5S4G212"/>
<dbReference type="PANTHER" id="PTHR43711:SF1">
    <property type="entry name" value="HISTIDINE KINASE 1"/>
    <property type="match status" value="1"/>
</dbReference>
<evidence type="ECO:0000256" key="4">
    <source>
        <dbReference type="ARBA" id="ARBA00022553"/>
    </source>
</evidence>
<dbReference type="RefSeq" id="WP_138697467.1">
    <property type="nucleotide sequence ID" value="NZ_JBHSAZ010000052.1"/>
</dbReference>
<dbReference type="SMART" id="SM00387">
    <property type="entry name" value="HATPase_c"/>
    <property type="match status" value="1"/>
</dbReference>
<feature type="domain" description="Histidine kinase" evidence="9">
    <location>
        <begin position="83"/>
        <end position="296"/>
    </location>
</feature>
<evidence type="ECO:0000259" key="9">
    <source>
        <dbReference type="PROSITE" id="PS50109"/>
    </source>
</evidence>
<evidence type="ECO:0000256" key="1">
    <source>
        <dbReference type="ARBA" id="ARBA00000085"/>
    </source>
</evidence>
<evidence type="ECO:0000313" key="10">
    <source>
        <dbReference type="EMBL" id="TMR19262.1"/>
    </source>
</evidence>
<keyword evidence="5" id="KW-0808">Transferase</keyword>
<evidence type="ECO:0000313" key="11">
    <source>
        <dbReference type="Proteomes" id="UP000306628"/>
    </source>
</evidence>
<dbReference type="InterPro" id="IPR003661">
    <property type="entry name" value="HisK_dim/P_dom"/>
</dbReference>
<dbReference type="PROSITE" id="PS50109">
    <property type="entry name" value="HIS_KIN"/>
    <property type="match status" value="1"/>
</dbReference>
<comment type="subcellular location">
    <subcellularLocation>
        <location evidence="2">Cell membrane</location>
    </subcellularLocation>
</comment>
<keyword evidence="4" id="KW-0597">Phosphoprotein</keyword>
<evidence type="ECO:0000256" key="6">
    <source>
        <dbReference type="ARBA" id="ARBA00022777"/>
    </source>
</evidence>
<gene>
    <name evidence="10" type="ORF">ETD85_53075</name>
</gene>
<keyword evidence="6 10" id="KW-0418">Kinase</keyword>
<dbReference type="SUPFAM" id="SSF55874">
    <property type="entry name" value="ATPase domain of HSP90 chaperone/DNA topoisomerase II/histidine kinase"/>
    <property type="match status" value="1"/>
</dbReference>
<evidence type="ECO:0000256" key="2">
    <source>
        <dbReference type="ARBA" id="ARBA00004236"/>
    </source>
</evidence>
<dbReference type="PRINTS" id="PR00344">
    <property type="entry name" value="BCTRLSENSOR"/>
</dbReference>
<evidence type="ECO:0000256" key="3">
    <source>
        <dbReference type="ARBA" id="ARBA00012438"/>
    </source>
</evidence>
<dbReference type="EC" id="2.7.13.3" evidence="3"/>
<feature type="transmembrane region" description="Helical" evidence="8">
    <location>
        <begin position="15"/>
        <end position="33"/>
    </location>
</feature>